<feature type="transmembrane region" description="Helical" evidence="10">
    <location>
        <begin position="726"/>
        <end position="748"/>
    </location>
</feature>
<keyword evidence="2 10" id="KW-0812">Transmembrane</keyword>
<evidence type="ECO:0000259" key="11">
    <source>
        <dbReference type="PROSITE" id="PS50259"/>
    </source>
</evidence>
<dbReference type="PRINTS" id="PR00248">
    <property type="entry name" value="GPCRMGR"/>
</dbReference>
<evidence type="ECO:0000313" key="12">
    <source>
        <dbReference type="EMBL" id="CAB9513432.1"/>
    </source>
</evidence>
<protein>
    <submittedName>
        <fullName evidence="12">Metabotropic glutamate receptor-like protein</fullName>
    </submittedName>
</protein>
<dbReference type="Gene3D" id="3.40.50.2300">
    <property type="match status" value="2"/>
</dbReference>
<evidence type="ECO:0000256" key="5">
    <source>
        <dbReference type="ARBA" id="ARBA00023136"/>
    </source>
</evidence>
<evidence type="ECO:0000256" key="3">
    <source>
        <dbReference type="ARBA" id="ARBA00022989"/>
    </source>
</evidence>
<dbReference type="InterPro" id="IPR000337">
    <property type="entry name" value="GPCR_3"/>
</dbReference>
<accession>A0A9N8HHY6</accession>
<evidence type="ECO:0000256" key="7">
    <source>
        <dbReference type="ARBA" id="ARBA00023180"/>
    </source>
</evidence>
<feature type="transmembrane region" description="Helical" evidence="10">
    <location>
        <begin position="683"/>
        <end position="705"/>
    </location>
</feature>
<evidence type="ECO:0000256" key="6">
    <source>
        <dbReference type="ARBA" id="ARBA00023170"/>
    </source>
</evidence>
<reference evidence="12" key="1">
    <citation type="submission" date="2020-06" db="EMBL/GenBank/DDBJ databases">
        <authorList>
            <consortium name="Plant Systems Biology data submission"/>
        </authorList>
    </citation>
    <scope>NUCLEOTIDE SEQUENCE</scope>
    <source>
        <strain evidence="12">D6</strain>
    </source>
</reference>
<dbReference type="GO" id="GO:0004965">
    <property type="term" value="F:G protein-coupled GABA receptor activity"/>
    <property type="evidence" value="ECO:0007669"/>
    <property type="project" value="InterPro"/>
</dbReference>
<dbReference type="CDD" id="cd15047">
    <property type="entry name" value="7tmC_GABA-B-like"/>
    <property type="match status" value="1"/>
</dbReference>
<feature type="domain" description="G-protein coupled receptors family 3 profile" evidence="11">
    <location>
        <begin position="678"/>
        <end position="871"/>
    </location>
</feature>
<evidence type="ECO:0000256" key="8">
    <source>
        <dbReference type="ARBA" id="ARBA00023224"/>
    </source>
</evidence>
<comment type="subcellular location">
    <subcellularLocation>
        <location evidence="1">Membrane</location>
        <topology evidence="1">Multi-pass membrane protein</topology>
    </subcellularLocation>
</comment>
<keyword evidence="6 12" id="KW-0675">Receptor</keyword>
<organism evidence="12 13">
    <name type="scientific">Seminavis robusta</name>
    <dbReference type="NCBI Taxonomy" id="568900"/>
    <lineage>
        <taxon>Eukaryota</taxon>
        <taxon>Sar</taxon>
        <taxon>Stramenopiles</taxon>
        <taxon>Ochrophyta</taxon>
        <taxon>Bacillariophyta</taxon>
        <taxon>Bacillariophyceae</taxon>
        <taxon>Bacillariophycidae</taxon>
        <taxon>Naviculales</taxon>
        <taxon>Naviculaceae</taxon>
        <taxon>Seminavis</taxon>
    </lineage>
</organism>
<dbReference type="Pfam" id="PF00003">
    <property type="entry name" value="7tm_3"/>
    <property type="match status" value="1"/>
</dbReference>
<feature type="region of interest" description="Disordered" evidence="9">
    <location>
        <begin position="1134"/>
        <end position="1229"/>
    </location>
</feature>
<evidence type="ECO:0000313" key="13">
    <source>
        <dbReference type="Proteomes" id="UP001153069"/>
    </source>
</evidence>
<keyword evidence="5 10" id="KW-0472">Membrane</keyword>
<dbReference type="Proteomes" id="UP001153069">
    <property type="component" value="Unassembled WGS sequence"/>
</dbReference>
<evidence type="ECO:0000256" key="9">
    <source>
        <dbReference type="SAM" id="MobiDB-lite"/>
    </source>
</evidence>
<keyword evidence="13" id="KW-1185">Reference proteome</keyword>
<evidence type="ECO:0000256" key="2">
    <source>
        <dbReference type="ARBA" id="ARBA00022692"/>
    </source>
</evidence>
<feature type="compositionally biased region" description="Basic and acidic residues" evidence="9">
    <location>
        <begin position="1177"/>
        <end position="1198"/>
    </location>
</feature>
<sequence>MSSSSVASASVSSRNATSPTSTPSSSSSATSSTSVDAETAHFLHLYQDLTSNVFDDSTDSGKPIILSSLHRLDELLHDTNASARERLMPGVNADTVATIPEGKQFLRCHLAALLDFSHGDNVPYKHAFEAAAAIALAVHHLNEGVGWIVPEVTGLHQRCPIRFTAEFADTEYDQGVALKHVIDMTDRDKHKPCAFIGAPSSDISIPTAIVTSIRGYPQISSQSTSEQLDDNAQFPLFGRTVPSDVDNAVPIVKWFRDKLGATHLAVVHVNNGYGNAFADDLKLAAQAHAPDLKIEKLELSEHPNQELIQDTIRNIERTKFSYIFAALNDAVIDSVMLEAYRQGVAGNGIHNWFFSNTFGDIDDRFFEPGSPLHLAYRGVGRLQVSGGHQGMRSFDTFACNLRTLRSSPPDLDYLASLLPQKEYMQKNTEEYITLDTVTANNGLNMQRHSHRMPYIYEDDFMDPVPKMADRTSPAYEAAIALGLSACDVVANGLPLTGKHHFEQFTKTEFMGVESQVKFAHETGTRDPDTTLFAVENEVEEMVRMNVKVDANGTTEWRELVQFHAVVTDVYSHGEWEHLEDYVFSDLSTNIQSDLTPPPPVEHHYVDTPLKIVAGFMFAFILLLAIRCAWWTEKNKTTRVVRASQPLFLRVIIAGIVIFASAIIPMNIDDRIASHEGCTIACNFFYWLMFLGFSIMFSGLFTKIYRVNQILNNPVKFRRVKVTVRDVIKPMAAIIGVNLILLIVMTSVAPSEWEIVVAETDQHGRPTETYGHCTTKHQIPYYTTLGIVNFSALVFSIQQAYNTRKLATEFSESRYIFYAMIGILVALFQGIPVLILVRDSPTVQNFIKCTVIFVTCCSVLLFMFVPKMKYLVKISKKTRSQRMDLSVKVSGLQMDASNSNTHNQSADHLNGSANFSKLRQKYENGNGGIAISGLSNLSGLSGASSASGDGSSEEEGVRFTTMTHTELKEENDKLRKKLKILNCDVGTLGTTSSVSEDSAAGSSGMRIIARKSPGELMAENKKLKKTLKKAVKNHVVRSAAARATINEADNESQSEGDGFAHETYPDKQVSFKLPSLRKMPNGDDSMVINHGKSNDKGNNDNVDGFIGDIESGADPKLAVDAAMDIVADAAGVVEEFDDEDDDDDDYASMDVSHGENATDSTKESSTEEKNETVPANIEEVKEGKSIFEVFNTRRKDREASPPPPQRAPSSTELHFSATDRANIEDPASVL</sequence>
<dbReference type="AlphaFoldDB" id="A0A9N8HHY6"/>
<dbReference type="PROSITE" id="PS50259">
    <property type="entry name" value="G_PROTEIN_RECEP_F3_4"/>
    <property type="match status" value="1"/>
</dbReference>
<feature type="compositionally biased region" description="Basic and acidic residues" evidence="9">
    <location>
        <begin position="1159"/>
        <end position="1170"/>
    </location>
</feature>
<feature type="compositionally biased region" description="Acidic residues" evidence="9">
    <location>
        <begin position="1134"/>
        <end position="1146"/>
    </location>
</feature>
<dbReference type="OrthoDB" id="43432at2759"/>
<evidence type="ECO:0000256" key="10">
    <source>
        <dbReference type="SAM" id="Phobius"/>
    </source>
</evidence>
<dbReference type="PANTHER" id="PTHR10519">
    <property type="entry name" value="GABA-B RECEPTOR"/>
    <property type="match status" value="1"/>
</dbReference>
<feature type="transmembrane region" description="Helical" evidence="10">
    <location>
        <begin position="646"/>
        <end position="663"/>
    </location>
</feature>
<evidence type="ECO:0000256" key="1">
    <source>
        <dbReference type="ARBA" id="ARBA00004141"/>
    </source>
</evidence>
<keyword evidence="7" id="KW-0325">Glycoprotein</keyword>
<name>A0A9N8HHY6_9STRA</name>
<dbReference type="GO" id="GO:0038039">
    <property type="term" value="C:G protein-coupled receptor heterodimeric complex"/>
    <property type="evidence" value="ECO:0007669"/>
    <property type="project" value="TreeGrafter"/>
</dbReference>
<dbReference type="InterPro" id="IPR017978">
    <property type="entry name" value="GPCR_3_C"/>
</dbReference>
<feature type="region of interest" description="Disordered" evidence="9">
    <location>
        <begin position="1"/>
        <end position="32"/>
    </location>
</feature>
<comment type="caution">
    <text evidence="12">The sequence shown here is derived from an EMBL/GenBank/DDBJ whole genome shotgun (WGS) entry which is preliminary data.</text>
</comment>
<dbReference type="EMBL" id="CAICTM010000590">
    <property type="protein sequence ID" value="CAB9513432.1"/>
    <property type="molecule type" value="Genomic_DNA"/>
</dbReference>
<keyword evidence="3 10" id="KW-1133">Transmembrane helix</keyword>
<feature type="transmembrane region" description="Helical" evidence="10">
    <location>
        <begin position="842"/>
        <end position="864"/>
    </location>
</feature>
<dbReference type="Pfam" id="PF01094">
    <property type="entry name" value="ANF_receptor"/>
    <property type="match status" value="1"/>
</dbReference>
<dbReference type="PANTHER" id="PTHR10519:SF20">
    <property type="entry name" value="G-PROTEIN COUPLED RECEPTOR 156-RELATED"/>
    <property type="match status" value="1"/>
</dbReference>
<dbReference type="InterPro" id="IPR001828">
    <property type="entry name" value="ANF_lig-bd_rcpt"/>
</dbReference>
<dbReference type="InterPro" id="IPR028082">
    <property type="entry name" value="Peripla_BP_I"/>
</dbReference>
<feature type="transmembrane region" description="Helical" evidence="10">
    <location>
        <begin position="607"/>
        <end position="625"/>
    </location>
</feature>
<dbReference type="SUPFAM" id="SSF53822">
    <property type="entry name" value="Periplasmic binding protein-like I"/>
    <property type="match status" value="1"/>
</dbReference>
<feature type="transmembrane region" description="Helical" evidence="10">
    <location>
        <begin position="814"/>
        <end position="836"/>
    </location>
</feature>
<evidence type="ECO:0000256" key="4">
    <source>
        <dbReference type="ARBA" id="ARBA00023040"/>
    </source>
</evidence>
<keyword evidence="8" id="KW-0807">Transducer</keyword>
<feature type="region of interest" description="Disordered" evidence="9">
    <location>
        <begin position="1044"/>
        <end position="1065"/>
    </location>
</feature>
<gene>
    <name evidence="12" type="ORF">SEMRO_591_G171990.1</name>
</gene>
<proteinExistence type="predicted"/>
<keyword evidence="4" id="KW-0297">G-protein coupled receptor</keyword>
<dbReference type="InterPro" id="IPR002455">
    <property type="entry name" value="GPCR3_GABA-B"/>
</dbReference>